<dbReference type="OrthoDB" id="1923003at2759"/>
<accession>A0A8K0MU87</accession>
<feature type="compositionally biased region" description="Basic and acidic residues" evidence="7">
    <location>
        <begin position="168"/>
        <end position="180"/>
    </location>
</feature>
<dbReference type="EMBL" id="CM017872">
    <property type="protein sequence ID" value="KAG1326741.1"/>
    <property type="molecule type" value="Genomic_DNA"/>
</dbReference>
<evidence type="ECO:0000256" key="7">
    <source>
        <dbReference type="SAM" id="MobiDB-lite"/>
    </source>
</evidence>
<dbReference type="PROSITE" id="PS50811">
    <property type="entry name" value="WRKY"/>
    <property type="match status" value="2"/>
</dbReference>
<gene>
    <name evidence="9" type="ORF">COCNU_01G006750</name>
</gene>
<reference evidence="9" key="1">
    <citation type="journal article" date="2017" name="Gigascience">
        <title>The genome draft of coconut (Cocos nucifera).</title>
        <authorList>
            <person name="Xiao Y."/>
            <person name="Xu P."/>
            <person name="Fan H."/>
            <person name="Baudouin L."/>
            <person name="Xia W."/>
            <person name="Bocs S."/>
            <person name="Xu J."/>
            <person name="Li Q."/>
            <person name="Guo A."/>
            <person name="Zhou L."/>
            <person name="Li J."/>
            <person name="Wu Y."/>
            <person name="Ma Z."/>
            <person name="Armero A."/>
            <person name="Issali A.E."/>
            <person name="Liu N."/>
            <person name="Peng M."/>
            <person name="Yang Y."/>
        </authorList>
    </citation>
    <scope>NUCLEOTIDE SEQUENCE</scope>
    <source>
        <tissue evidence="9">Spear leaf of Hainan Tall coconut</tissue>
    </source>
</reference>
<evidence type="ECO:0000256" key="3">
    <source>
        <dbReference type="ARBA" id="ARBA00023015"/>
    </source>
</evidence>
<dbReference type="PANTHER" id="PTHR31221:SF338">
    <property type="entry name" value="OS08G0499300 PROTEIN"/>
    <property type="match status" value="1"/>
</dbReference>
<dbReference type="InterPro" id="IPR036576">
    <property type="entry name" value="WRKY_dom_sf"/>
</dbReference>
<evidence type="ECO:0000256" key="2">
    <source>
        <dbReference type="ARBA" id="ARBA00022737"/>
    </source>
</evidence>
<feature type="region of interest" description="Disordered" evidence="7">
    <location>
        <begin position="638"/>
        <end position="678"/>
    </location>
</feature>
<evidence type="ECO:0000313" key="9">
    <source>
        <dbReference type="EMBL" id="KAG1326741.1"/>
    </source>
</evidence>
<evidence type="ECO:0000256" key="4">
    <source>
        <dbReference type="ARBA" id="ARBA00023125"/>
    </source>
</evidence>
<dbReference type="AlphaFoldDB" id="A0A8K0MU87"/>
<keyword evidence="2" id="KW-0677">Repeat</keyword>
<feature type="region of interest" description="Disordered" evidence="7">
    <location>
        <begin position="204"/>
        <end position="252"/>
    </location>
</feature>
<dbReference type="FunFam" id="2.20.25.80:FF:000001">
    <property type="entry name" value="WRKY transcription factor 33"/>
    <property type="match status" value="1"/>
</dbReference>
<dbReference type="InterPro" id="IPR003657">
    <property type="entry name" value="WRKY_dom"/>
</dbReference>
<dbReference type="InterPro" id="IPR044810">
    <property type="entry name" value="WRKY_plant"/>
</dbReference>
<evidence type="ECO:0000313" key="10">
    <source>
        <dbReference type="Proteomes" id="UP000797356"/>
    </source>
</evidence>
<evidence type="ECO:0000259" key="8">
    <source>
        <dbReference type="PROSITE" id="PS50811"/>
    </source>
</evidence>
<keyword evidence="4" id="KW-0238">DNA-binding</keyword>
<reference evidence="9" key="2">
    <citation type="submission" date="2019-07" db="EMBL/GenBank/DDBJ databases">
        <authorList>
            <person name="Yang Y."/>
            <person name="Bocs S."/>
            <person name="Baudouin L."/>
        </authorList>
    </citation>
    <scope>NUCLEOTIDE SEQUENCE</scope>
    <source>
        <tissue evidence="9">Spear leaf of Hainan Tall coconut</tissue>
    </source>
</reference>
<keyword evidence="6" id="KW-0539">Nucleus</keyword>
<feature type="region of interest" description="Disordered" evidence="7">
    <location>
        <begin position="153"/>
        <end position="188"/>
    </location>
</feature>
<proteinExistence type="predicted"/>
<feature type="compositionally biased region" description="Basic and acidic residues" evidence="7">
    <location>
        <begin position="204"/>
        <end position="224"/>
    </location>
</feature>
<evidence type="ECO:0000256" key="1">
    <source>
        <dbReference type="ARBA" id="ARBA00004123"/>
    </source>
</evidence>
<comment type="caution">
    <text evidence="9">The sequence shown here is derived from an EMBL/GenBank/DDBJ whole genome shotgun (WGS) entry which is preliminary data.</text>
</comment>
<evidence type="ECO:0000256" key="5">
    <source>
        <dbReference type="ARBA" id="ARBA00023163"/>
    </source>
</evidence>
<feature type="domain" description="WRKY" evidence="8">
    <location>
        <begin position="467"/>
        <end position="532"/>
    </location>
</feature>
<dbReference type="PANTHER" id="PTHR31221">
    <property type="entry name" value="WRKY TRANSCRIPTION FACTOR PROTEIN 1-RELATED"/>
    <property type="match status" value="1"/>
</dbReference>
<evidence type="ECO:0000256" key="6">
    <source>
        <dbReference type="ARBA" id="ARBA00023242"/>
    </source>
</evidence>
<sequence>MAGVEDNAAIIGEMMPWNPSHRSFLSDFKSDEFGNQSSDSMRHGNQAKVSTSGMQDVIMNSKDEESETRIQFPSNSTSELSLLDVQKSSMRGGLAERIAARAGFTSLKLNTAEIRQVNFSSSTTDVCSLYVTIPPGLSPAALLNSPVFLSNSMADPTTDHQHSSNIKEPARSDCPARTKGVEPSLQCQPLQDFNLQDGLYDSFSRKDGIYDDSTNQRDSTEKTMLHQSTSYPVMGDEHPPTADDPQDAGLDTKGEVSSLAVGTPAEDGYNWRKYGQKQVKGSEFPRSYYKCTYPNCPVKKKVERSQEGHITEIIYKGAHNHPRLSHSFRSMQLEGWEQRGLQSGLHGEQHSKVNTRNGTSAHDGRNDGLEATLSPSLAAEFCDTSTSMPVTEGCTSCEIKDAMDVSSTLSNKQEENDLANHGSMSLGCDGEGDEIEPKRRKLDAGALEICASSKVVREPRIVVQTTSEVDILDDGYRWRKYGQKVVKGNPNPRSYYKCTNPGCTVRKHVERASHDLKSVITTYEGKHNHEVPAARNNCQASCGSFNAPQTSAPQPQSLHTGPELAQMQERLARLDWPPPVGKACMSGRDPFAPTTSFSFGINQGLAANLAMAGFGPLASMQMPMPPLGSSYLHDRHGASEEGFMAPNGEPEKKPISEPRLPESINHQVTGRIPLGPQL</sequence>
<dbReference type="FunFam" id="2.20.25.80:FF:000006">
    <property type="entry name" value="WRKY transcription factor"/>
    <property type="match status" value="1"/>
</dbReference>
<feature type="domain" description="WRKY" evidence="8">
    <location>
        <begin position="266"/>
        <end position="324"/>
    </location>
</feature>
<dbReference type="GO" id="GO:0003700">
    <property type="term" value="F:DNA-binding transcription factor activity"/>
    <property type="evidence" value="ECO:0007669"/>
    <property type="project" value="InterPro"/>
</dbReference>
<comment type="subcellular location">
    <subcellularLocation>
        <location evidence="1">Nucleus</location>
    </subcellularLocation>
</comment>
<feature type="compositionally biased region" description="Basic and acidic residues" evidence="7">
    <location>
        <begin position="649"/>
        <end position="660"/>
    </location>
</feature>
<feature type="region of interest" description="Disordered" evidence="7">
    <location>
        <begin position="339"/>
        <end position="370"/>
    </location>
</feature>
<keyword evidence="5" id="KW-0804">Transcription</keyword>
<dbReference type="GO" id="GO:0043565">
    <property type="term" value="F:sequence-specific DNA binding"/>
    <property type="evidence" value="ECO:0007669"/>
    <property type="project" value="InterPro"/>
</dbReference>
<organism evidence="9 10">
    <name type="scientific">Cocos nucifera</name>
    <name type="common">Coconut palm</name>
    <dbReference type="NCBI Taxonomy" id="13894"/>
    <lineage>
        <taxon>Eukaryota</taxon>
        <taxon>Viridiplantae</taxon>
        <taxon>Streptophyta</taxon>
        <taxon>Embryophyta</taxon>
        <taxon>Tracheophyta</taxon>
        <taxon>Spermatophyta</taxon>
        <taxon>Magnoliopsida</taxon>
        <taxon>Liliopsida</taxon>
        <taxon>Arecaceae</taxon>
        <taxon>Arecoideae</taxon>
        <taxon>Cocoseae</taxon>
        <taxon>Attaleinae</taxon>
        <taxon>Cocos</taxon>
    </lineage>
</organism>
<dbReference type="SMART" id="SM00774">
    <property type="entry name" value="WRKY"/>
    <property type="match status" value="2"/>
</dbReference>
<keyword evidence="3" id="KW-0805">Transcription regulation</keyword>
<dbReference type="Proteomes" id="UP000797356">
    <property type="component" value="Chromosome 1"/>
</dbReference>
<dbReference type="Gene3D" id="2.20.25.80">
    <property type="entry name" value="WRKY domain"/>
    <property type="match status" value="2"/>
</dbReference>
<keyword evidence="10" id="KW-1185">Reference proteome</keyword>
<name>A0A8K0MU87_COCNU</name>
<dbReference type="GO" id="GO:0005634">
    <property type="term" value="C:nucleus"/>
    <property type="evidence" value="ECO:0007669"/>
    <property type="project" value="UniProtKB-SubCell"/>
</dbReference>
<dbReference type="SUPFAM" id="SSF118290">
    <property type="entry name" value="WRKY DNA-binding domain"/>
    <property type="match status" value="2"/>
</dbReference>
<dbReference type="Pfam" id="PF03106">
    <property type="entry name" value="WRKY"/>
    <property type="match status" value="2"/>
</dbReference>
<protein>
    <submittedName>
        <fullName evidence="9">Putative WRKY transcription factor 2</fullName>
    </submittedName>
</protein>